<comment type="similarity">
    <text evidence="1">Belongs to the glycerate kinase type-2 family.</text>
</comment>
<reference evidence="5" key="1">
    <citation type="submission" date="2011-08" db="EMBL/GenBank/DDBJ databases">
        <authorList>
            <person name="Rombauts S."/>
        </authorList>
    </citation>
    <scope>NUCLEOTIDE SEQUENCE</scope>
    <source>
        <strain evidence="5">London</strain>
    </source>
</reference>
<dbReference type="PANTHER" id="PTHR12227">
    <property type="entry name" value="GLYCERATE KINASE"/>
    <property type="match status" value="1"/>
</dbReference>
<gene>
    <name evidence="4" type="primary">107359296</name>
</gene>
<dbReference type="Pfam" id="PF05161">
    <property type="entry name" value="MOFRL"/>
    <property type="match status" value="1"/>
</dbReference>
<organism evidence="4 5">
    <name type="scientific">Tetranychus urticae</name>
    <name type="common">Two-spotted spider mite</name>
    <dbReference type="NCBI Taxonomy" id="32264"/>
    <lineage>
        <taxon>Eukaryota</taxon>
        <taxon>Metazoa</taxon>
        <taxon>Ecdysozoa</taxon>
        <taxon>Arthropoda</taxon>
        <taxon>Chelicerata</taxon>
        <taxon>Arachnida</taxon>
        <taxon>Acari</taxon>
        <taxon>Acariformes</taxon>
        <taxon>Trombidiformes</taxon>
        <taxon>Prostigmata</taxon>
        <taxon>Eleutherengona</taxon>
        <taxon>Raphignathae</taxon>
        <taxon>Tetranychoidea</taxon>
        <taxon>Tetranychidae</taxon>
        <taxon>Tetranychus</taxon>
    </lineage>
</organism>
<dbReference type="InterPro" id="IPR007835">
    <property type="entry name" value="MOFRL"/>
</dbReference>
<dbReference type="OMA" id="GKAAWRM"/>
<evidence type="ECO:0000313" key="5">
    <source>
        <dbReference type="Proteomes" id="UP000015104"/>
    </source>
</evidence>
<dbReference type="InterPro" id="IPR025286">
    <property type="entry name" value="MOFRL_assoc_dom"/>
</dbReference>
<dbReference type="PANTHER" id="PTHR12227:SF0">
    <property type="entry name" value="GLYCERATE KINASE"/>
    <property type="match status" value="1"/>
</dbReference>
<dbReference type="OrthoDB" id="44918at2759"/>
<dbReference type="STRING" id="32264.T1JYJ1"/>
<evidence type="ECO:0008006" key="6">
    <source>
        <dbReference type="Google" id="ProtNLM"/>
    </source>
</evidence>
<sequence length="490" mass="53571">MVLVSTFPRALLQISKKFKPIPSQRYFSTAMSAFLCDHLKQIHSTALKSVNGDTLIKEIISFNKGSMIITRESEIKQFDLNGKDVYLIGSGKGVLGLCLGFLKALERQNASRNDRITITKGIISMPVGIKCHHFDLLERHNITAFFGAKNNLPDEDSVVATNAILDLIDSVIKGETSSRPKVFISLITGGASALLVAPREPLTLTKKRELTQTLMAAGCTINELNSVRSCWSKVKAGQLALRVLSESNNVEMVNLIASDVIGDPMDIIGSGPTVLPPDDSLNPLEIIDMYKISIDEDIRNLCQLVKPSSNIDDRLHNLIIVNNRIALNSITNLMTQLDYKIIDLGNQISGEASTLGSRFAQIARTSEKGEGKICWIGGGETVVTLTTTHGKGGRCQEMALQFLIDTFHDQLTNFAFLAGGTDGQDGPTPISGIIYQYSDRITSEIYDAAKVHLSNHDAYTFWSENLPECMIDTGGPTGVNVMDIYCLLQC</sequence>
<dbReference type="Gene3D" id="3.40.50.10180">
    <property type="entry name" value="Glycerate kinase, MOFRL-like N-terminal domain"/>
    <property type="match status" value="1"/>
</dbReference>
<dbReference type="Pfam" id="PF13660">
    <property type="entry name" value="DUF4147"/>
    <property type="match status" value="1"/>
</dbReference>
<dbReference type="SUPFAM" id="SSF82544">
    <property type="entry name" value="GckA/TtuD-like"/>
    <property type="match status" value="1"/>
</dbReference>
<protein>
    <recommendedName>
        <fullName evidence="6">Glycerate kinase</fullName>
    </recommendedName>
</protein>
<feature type="domain" description="MOFRL" evidence="2">
    <location>
        <begin position="374"/>
        <end position="483"/>
    </location>
</feature>
<dbReference type="InterPro" id="IPR038614">
    <property type="entry name" value="GK_N_sf"/>
</dbReference>
<dbReference type="InterPro" id="IPR037035">
    <property type="entry name" value="GK-like_C_sf"/>
</dbReference>
<keyword evidence="5" id="KW-1185">Reference proteome</keyword>
<evidence type="ECO:0000259" key="3">
    <source>
        <dbReference type="Pfam" id="PF13660"/>
    </source>
</evidence>
<feature type="domain" description="MOFRL-associated" evidence="3">
    <location>
        <begin position="38"/>
        <end position="301"/>
    </location>
</feature>
<reference evidence="4" key="2">
    <citation type="submission" date="2015-06" db="UniProtKB">
        <authorList>
            <consortium name="EnsemblMetazoa"/>
        </authorList>
    </citation>
    <scope>IDENTIFICATION</scope>
</reference>
<evidence type="ECO:0000313" key="4">
    <source>
        <dbReference type="EnsemblMetazoa" id="tetur03g00550.1"/>
    </source>
</evidence>
<dbReference type="GO" id="GO:0008887">
    <property type="term" value="F:glycerate kinase activity"/>
    <property type="evidence" value="ECO:0007669"/>
    <property type="project" value="InterPro"/>
</dbReference>
<dbReference type="InterPro" id="IPR039760">
    <property type="entry name" value="MOFRL_protein"/>
</dbReference>
<dbReference type="EnsemblMetazoa" id="tetur03g00550.1">
    <property type="protein sequence ID" value="tetur03g00550.1"/>
    <property type="gene ID" value="tetur03g00550"/>
</dbReference>
<dbReference type="Gene3D" id="3.40.1480.10">
    <property type="entry name" value="MOFRL domain"/>
    <property type="match status" value="1"/>
</dbReference>
<dbReference type="HOGENOM" id="CLU_032279_0_0_1"/>
<dbReference type="AlphaFoldDB" id="T1JYJ1"/>
<dbReference type="EMBL" id="CAEY01001108">
    <property type="status" value="NOT_ANNOTATED_CDS"/>
    <property type="molecule type" value="Genomic_DNA"/>
</dbReference>
<evidence type="ECO:0000259" key="2">
    <source>
        <dbReference type="Pfam" id="PF05161"/>
    </source>
</evidence>
<dbReference type="Proteomes" id="UP000015104">
    <property type="component" value="Unassembled WGS sequence"/>
</dbReference>
<proteinExistence type="inferred from homology"/>
<dbReference type="KEGG" id="tut:107359296"/>
<dbReference type="eggNOG" id="KOG3935">
    <property type="taxonomic scope" value="Eukaryota"/>
</dbReference>
<accession>T1JYJ1</accession>
<evidence type="ECO:0000256" key="1">
    <source>
        <dbReference type="ARBA" id="ARBA00005393"/>
    </source>
</evidence>
<dbReference type="GO" id="GO:0005737">
    <property type="term" value="C:cytoplasm"/>
    <property type="evidence" value="ECO:0007669"/>
    <property type="project" value="TreeGrafter"/>
</dbReference>
<name>T1JYJ1_TETUR</name>